<organism evidence="1 2">
    <name type="scientific">Cucurbita argyrosperma subsp. sororia</name>
    <dbReference type="NCBI Taxonomy" id="37648"/>
    <lineage>
        <taxon>Eukaryota</taxon>
        <taxon>Viridiplantae</taxon>
        <taxon>Streptophyta</taxon>
        <taxon>Embryophyta</taxon>
        <taxon>Tracheophyta</taxon>
        <taxon>Spermatophyta</taxon>
        <taxon>Magnoliopsida</taxon>
        <taxon>eudicotyledons</taxon>
        <taxon>Gunneridae</taxon>
        <taxon>Pentapetalae</taxon>
        <taxon>rosids</taxon>
        <taxon>fabids</taxon>
        <taxon>Cucurbitales</taxon>
        <taxon>Cucurbitaceae</taxon>
        <taxon>Cucurbiteae</taxon>
        <taxon>Cucurbita</taxon>
    </lineage>
</organism>
<reference evidence="1 2" key="1">
    <citation type="journal article" date="2021" name="Hortic Res">
        <title>The domestication of Cucurbita argyrosperma as revealed by the genome of its wild relative.</title>
        <authorList>
            <person name="Barrera-Redondo J."/>
            <person name="Sanchez-de la Vega G."/>
            <person name="Aguirre-Liguori J.A."/>
            <person name="Castellanos-Morales G."/>
            <person name="Gutierrez-Guerrero Y.T."/>
            <person name="Aguirre-Dugua X."/>
            <person name="Aguirre-Planter E."/>
            <person name="Tenaillon M.I."/>
            <person name="Lira-Saade R."/>
            <person name="Eguiarte L.E."/>
        </authorList>
    </citation>
    <scope>NUCLEOTIDE SEQUENCE [LARGE SCALE GENOMIC DNA]</scope>
    <source>
        <strain evidence="1">JBR-2021</strain>
    </source>
</reference>
<comment type="caution">
    <text evidence="1">The sequence shown here is derived from an EMBL/GenBank/DDBJ whole genome shotgun (WGS) entry which is preliminary data.</text>
</comment>
<dbReference type="EMBL" id="JAGKQH010000005">
    <property type="protein sequence ID" value="KAG6599382.1"/>
    <property type="molecule type" value="Genomic_DNA"/>
</dbReference>
<dbReference type="Proteomes" id="UP000685013">
    <property type="component" value="Chromosome 5"/>
</dbReference>
<gene>
    <name evidence="1" type="ORF">SDJN03_09160</name>
</gene>
<feature type="non-terminal residue" evidence="1">
    <location>
        <position position="1"/>
    </location>
</feature>
<accession>A0AAV6NP41</accession>
<name>A0AAV6NP41_9ROSI</name>
<evidence type="ECO:0000313" key="2">
    <source>
        <dbReference type="Proteomes" id="UP000685013"/>
    </source>
</evidence>
<dbReference type="AlphaFoldDB" id="A0AAV6NP41"/>
<proteinExistence type="predicted"/>
<protein>
    <submittedName>
        <fullName evidence="1">Uncharacterized protein</fullName>
    </submittedName>
</protein>
<evidence type="ECO:0000313" key="1">
    <source>
        <dbReference type="EMBL" id="KAG6599382.1"/>
    </source>
</evidence>
<sequence length="82" mass="9306">MGHRKSKQISIQYSHWLVSFEIWELKSLSGWFTPSGHHLLHPSAPLAAAPSQLSRTPWLLNFFSCSSEMASLKRSTLGLWNP</sequence>
<keyword evidence="2" id="KW-1185">Reference proteome</keyword>